<dbReference type="OrthoDB" id="203674at2759"/>
<accession>K0SQW9</accession>
<dbReference type="Gene3D" id="1.10.260.100">
    <property type="match status" value="1"/>
</dbReference>
<dbReference type="EMBL" id="AGNL01020786">
    <property type="protein sequence ID" value="EJK60682.1"/>
    <property type="molecule type" value="Genomic_DNA"/>
</dbReference>
<dbReference type="eggNOG" id="ENOG502S8D4">
    <property type="taxonomic scope" value="Eukaryota"/>
</dbReference>
<evidence type="ECO:0000313" key="1">
    <source>
        <dbReference type="EMBL" id="EJK60682.1"/>
    </source>
</evidence>
<protein>
    <recommendedName>
        <fullName evidence="3">STI1 domain-containing protein</fullName>
    </recommendedName>
</protein>
<gene>
    <name evidence="1" type="ORF">THAOC_18921</name>
</gene>
<organism evidence="1 2">
    <name type="scientific">Thalassiosira oceanica</name>
    <name type="common">Marine diatom</name>
    <dbReference type="NCBI Taxonomy" id="159749"/>
    <lineage>
        <taxon>Eukaryota</taxon>
        <taxon>Sar</taxon>
        <taxon>Stramenopiles</taxon>
        <taxon>Ochrophyta</taxon>
        <taxon>Bacillariophyta</taxon>
        <taxon>Coscinodiscophyceae</taxon>
        <taxon>Thalassiosirophycidae</taxon>
        <taxon>Thalassiosirales</taxon>
        <taxon>Thalassiosiraceae</taxon>
        <taxon>Thalassiosira</taxon>
    </lineage>
</organism>
<evidence type="ECO:0008006" key="3">
    <source>
        <dbReference type="Google" id="ProtNLM"/>
    </source>
</evidence>
<evidence type="ECO:0000313" key="2">
    <source>
        <dbReference type="Proteomes" id="UP000266841"/>
    </source>
</evidence>
<comment type="caution">
    <text evidence="1">The sequence shown here is derived from an EMBL/GenBank/DDBJ whole genome shotgun (WGS) entry which is preliminary data.</text>
</comment>
<dbReference type="OMA" id="GQMRISE"/>
<dbReference type="Proteomes" id="UP000266841">
    <property type="component" value="Unassembled WGS sequence"/>
</dbReference>
<name>K0SQW9_THAOC</name>
<dbReference type="AlphaFoldDB" id="K0SQW9"/>
<keyword evidence="2" id="KW-1185">Reference proteome</keyword>
<sequence>MDPVVGSHALTVGTGGLPVANFEAEMTKLLLLLFSGWPGAMAFCPSPSSLVTSPRQSTTLRVVEVGPSDDDVEPAEPGQMRISEIKSELDLYVDCFDRQSLEERLNDARSQGRADESIIDEFNKRNLEASVKGDTFEVSDDMIDKATAGDGTLPGGMPPEMLKSMMNDPDLVNMLRSPKMQEIMKIVMSEGQQSLEDRMKEDKDVYECVQRLNQIMGRLGQS</sequence>
<reference evidence="1 2" key="1">
    <citation type="journal article" date="2012" name="Genome Biol.">
        <title>Genome and low-iron response of an oceanic diatom adapted to chronic iron limitation.</title>
        <authorList>
            <person name="Lommer M."/>
            <person name="Specht M."/>
            <person name="Roy A.S."/>
            <person name="Kraemer L."/>
            <person name="Andreson R."/>
            <person name="Gutowska M.A."/>
            <person name="Wolf J."/>
            <person name="Bergner S.V."/>
            <person name="Schilhabel M.B."/>
            <person name="Klostermeier U.C."/>
            <person name="Beiko R.G."/>
            <person name="Rosenstiel P."/>
            <person name="Hippler M."/>
            <person name="Laroche J."/>
        </authorList>
    </citation>
    <scope>NUCLEOTIDE SEQUENCE [LARGE SCALE GENOMIC DNA]</scope>
    <source>
        <strain evidence="1 2">CCMP1005</strain>
    </source>
</reference>
<proteinExistence type="predicted"/>